<dbReference type="PRINTS" id="PR00039">
    <property type="entry name" value="HTHLYSR"/>
</dbReference>
<dbReference type="InterPro" id="IPR036390">
    <property type="entry name" value="WH_DNA-bd_sf"/>
</dbReference>
<dbReference type="PANTHER" id="PTHR30579:SF7">
    <property type="entry name" value="HTH-TYPE TRANSCRIPTIONAL REGULATOR LRHA-RELATED"/>
    <property type="match status" value="1"/>
</dbReference>
<dbReference type="OrthoDB" id="9789529at2"/>
<dbReference type="InterPro" id="IPR036388">
    <property type="entry name" value="WH-like_DNA-bd_sf"/>
</dbReference>
<comment type="similarity">
    <text evidence="1">Belongs to the LysR transcriptional regulatory family.</text>
</comment>
<evidence type="ECO:0000313" key="6">
    <source>
        <dbReference type="EMBL" id="RPA65104.1"/>
    </source>
</evidence>
<protein>
    <submittedName>
        <fullName evidence="6">LysR family transcriptional regulator</fullName>
    </submittedName>
</protein>
<dbReference type="RefSeq" id="WP_123925964.1">
    <property type="nucleotide sequence ID" value="NZ_JBPSDP010000003.1"/>
</dbReference>
<dbReference type="InterPro" id="IPR000847">
    <property type="entry name" value="LysR_HTH_N"/>
</dbReference>
<proteinExistence type="inferred from homology"/>
<dbReference type="Gene3D" id="3.40.190.10">
    <property type="entry name" value="Periplasmic binding protein-like II"/>
    <property type="match status" value="2"/>
</dbReference>
<evidence type="ECO:0000256" key="2">
    <source>
        <dbReference type="ARBA" id="ARBA00023015"/>
    </source>
</evidence>
<sequence>MLDPTTLRTFLTVVHTGGFSAAARQLDVGQSTVSGHIARLEKQVGRTLLRRDTHSVELTADGSVMAGFARSILSECDRALSYFTDDGITGRIRFGVSEDLVATGTPEILRRFRTDHPRVDIELTIGLSEDLHTSLRSGSLDLVLAKRNPGQRHGQLIFTEPLVWAGASDTVLRPGDPIPLVTFPEPSISRTAALTALADAGLDHRITCVSNNQQGLRAAVLAGLGVMVHARRLLPADVVELDGLPDPGLTEVVVITRRRPTTRAEAALLAVLRSATW</sequence>
<gene>
    <name evidence="6" type="ORF">EF294_04265</name>
</gene>
<dbReference type="PROSITE" id="PS50931">
    <property type="entry name" value="HTH_LYSR"/>
    <property type="match status" value="1"/>
</dbReference>
<evidence type="ECO:0000256" key="4">
    <source>
        <dbReference type="ARBA" id="ARBA00023163"/>
    </source>
</evidence>
<evidence type="ECO:0000256" key="1">
    <source>
        <dbReference type="ARBA" id="ARBA00009437"/>
    </source>
</evidence>
<dbReference type="InterPro" id="IPR005119">
    <property type="entry name" value="LysR_subst-bd"/>
</dbReference>
<name>A0A3N4HF19_9ACTN</name>
<keyword evidence="7" id="KW-1185">Reference proteome</keyword>
<dbReference type="AlphaFoldDB" id="A0A3N4HF19"/>
<keyword evidence="4" id="KW-0804">Transcription</keyword>
<reference evidence="6 7" key="1">
    <citation type="submission" date="2018-11" db="EMBL/GenBank/DDBJ databases">
        <title>Draft genome sequence of Gordonia sp. RS15-1S isolated from rice stems.</title>
        <authorList>
            <person name="Muangham S."/>
        </authorList>
    </citation>
    <scope>NUCLEOTIDE SEQUENCE [LARGE SCALE GENOMIC DNA]</scope>
    <source>
        <strain evidence="6 7">RS15-1S</strain>
    </source>
</reference>
<dbReference type="SUPFAM" id="SSF46785">
    <property type="entry name" value="Winged helix' DNA-binding domain"/>
    <property type="match status" value="1"/>
</dbReference>
<feature type="domain" description="HTH lysR-type" evidence="5">
    <location>
        <begin position="2"/>
        <end position="59"/>
    </location>
</feature>
<evidence type="ECO:0000259" key="5">
    <source>
        <dbReference type="PROSITE" id="PS50931"/>
    </source>
</evidence>
<comment type="caution">
    <text evidence="6">The sequence shown here is derived from an EMBL/GenBank/DDBJ whole genome shotgun (WGS) entry which is preliminary data.</text>
</comment>
<organism evidence="6 7">
    <name type="scientific">Gordonia oryzae</name>
    <dbReference type="NCBI Taxonomy" id="2487349"/>
    <lineage>
        <taxon>Bacteria</taxon>
        <taxon>Bacillati</taxon>
        <taxon>Actinomycetota</taxon>
        <taxon>Actinomycetes</taxon>
        <taxon>Mycobacteriales</taxon>
        <taxon>Gordoniaceae</taxon>
        <taxon>Gordonia</taxon>
    </lineage>
</organism>
<dbReference type="EMBL" id="RKMH01000003">
    <property type="protein sequence ID" value="RPA65104.1"/>
    <property type="molecule type" value="Genomic_DNA"/>
</dbReference>
<evidence type="ECO:0000313" key="7">
    <source>
        <dbReference type="Proteomes" id="UP000267536"/>
    </source>
</evidence>
<dbReference type="Pfam" id="PF03466">
    <property type="entry name" value="LysR_substrate"/>
    <property type="match status" value="1"/>
</dbReference>
<dbReference type="Gene3D" id="1.10.10.10">
    <property type="entry name" value="Winged helix-like DNA-binding domain superfamily/Winged helix DNA-binding domain"/>
    <property type="match status" value="1"/>
</dbReference>
<dbReference type="SUPFAM" id="SSF53850">
    <property type="entry name" value="Periplasmic binding protein-like II"/>
    <property type="match status" value="1"/>
</dbReference>
<accession>A0A3N4HF19</accession>
<dbReference type="GO" id="GO:0003677">
    <property type="term" value="F:DNA binding"/>
    <property type="evidence" value="ECO:0007669"/>
    <property type="project" value="UniProtKB-KW"/>
</dbReference>
<keyword evidence="3" id="KW-0238">DNA-binding</keyword>
<dbReference type="PANTHER" id="PTHR30579">
    <property type="entry name" value="TRANSCRIPTIONAL REGULATOR"/>
    <property type="match status" value="1"/>
</dbReference>
<dbReference type="InterPro" id="IPR050176">
    <property type="entry name" value="LTTR"/>
</dbReference>
<dbReference type="GO" id="GO:0003700">
    <property type="term" value="F:DNA-binding transcription factor activity"/>
    <property type="evidence" value="ECO:0007669"/>
    <property type="project" value="InterPro"/>
</dbReference>
<dbReference type="FunFam" id="1.10.10.10:FF:000001">
    <property type="entry name" value="LysR family transcriptional regulator"/>
    <property type="match status" value="1"/>
</dbReference>
<evidence type="ECO:0000256" key="3">
    <source>
        <dbReference type="ARBA" id="ARBA00023125"/>
    </source>
</evidence>
<dbReference type="Pfam" id="PF00126">
    <property type="entry name" value="HTH_1"/>
    <property type="match status" value="1"/>
</dbReference>
<keyword evidence="2" id="KW-0805">Transcription regulation</keyword>
<dbReference type="Proteomes" id="UP000267536">
    <property type="component" value="Unassembled WGS sequence"/>
</dbReference>